<sequence length="229" mass="26575">MKLNNLELHEFLSSKNITHFFHANTVATSSFFIKAGGLLSRGDVEKMGGKQTEQSSDDLDKNFDVWFDIFLDTTDLHSFFSRQNHYGPVLFKINIDFLLDSDLDVYVTKNNPIYWSNSMKEEDRYFIDVQELSDSWATRKRQRMMFTIRKPGGPILFNSVEEVIIENPKVLIGEEKIDPLHEGIKILTASGLNRYSIRDCYNCFCESNYLNQVTVESIADKFLEINHTF</sequence>
<protein>
    <submittedName>
        <fullName evidence="1">Uncharacterized protein</fullName>
    </submittedName>
</protein>
<proteinExistence type="predicted"/>
<dbReference type="AlphaFoldDB" id="A0A0K6IJN5"/>
<accession>A0A0K6IJN5</accession>
<dbReference type="EMBL" id="CYHG01000003">
    <property type="protein sequence ID" value="CUB03542.1"/>
    <property type="molecule type" value="Genomic_DNA"/>
</dbReference>
<name>A0A0K6IJN5_9GAMM</name>
<keyword evidence="2" id="KW-1185">Reference proteome</keyword>
<reference evidence="2" key="1">
    <citation type="submission" date="2015-08" db="EMBL/GenBank/DDBJ databases">
        <authorList>
            <person name="Varghese N."/>
        </authorList>
    </citation>
    <scope>NUCLEOTIDE SEQUENCE [LARGE SCALE GENOMIC DNA]</scope>
    <source>
        <strain evidence="2">JCM 18476</strain>
    </source>
</reference>
<evidence type="ECO:0000313" key="1">
    <source>
        <dbReference type="EMBL" id="CUB03542.1"/>
    </source>
</evidence>
<dbReference type="Proteomes" id="UP000182769">
    <property type="component" value="Unassembled WGS sequence"/>
</dbReference>
<evidence type="ECO:0000313" key="2">
    <source>
        <dbReference type="Proteomes" id="UP000182769"/>
    </source>
</evidence>
<dbReference type="RefSeq" id="WP_055462493.1">
    <property type="nucleotide sequence ID" value="NZ_CYHG01000003.1"/>
</dbReference>
<gene>
    <name evidence="1" type="ORF">Ga0061065_103393</name>
</gene>
<dbReference type="OrthoDB" id="9153376at2"/>
<organism evidence="1 2">
    <name type="scientific">Marinomonas fungiae</name>
    <dbReference type="NCBI Taxonomy" id="1137284"/>
    <lineage>
        <taxon>Bacteria</taxon>
        <taxon>Pseudomonadati</taxon>
        <taxon>Pseudomonadota</taxon>
        <taxon>Gammaproteobacteria</taxon>
        <taxon>Oceanospirillales</taxon>
        <taxon>Oceanospirillaceae</taxon>
        <taxon>Marinomonas</taxon>
    </lineage>
</organism>